<keyword evidence="5" id="KW-0732">Signal</keyword>
<dbReference type="InterPro" id="IPR051202">
    <property type="entry name" value="Peptidase_C40"/>
</dbReference>
<comment type="caution">
    <text evidence="7">The sequence shown here is derived from an EMBL/GenBank/DDBJ whole genome shotgun (WGS) entry which is preliminary data.</text>
</comment>
<keyword evidence="8" id="KW-1185">Reference proteome</keyword>
<dbReference type="SUPFAM" id="SSF54001">
    <property type="entry name" value="Cysteine proteinases"/>
    <property type="match status" value="1"/>
</dbReference>
<proteinExistence type="inferred from homology"/>
<dbReference type="PANTHER" id="PTHR47053:SF1">
    <property type="entry name" value="MUREIN DD-ENDOPEPTIDASE MEPH-RELATED"/>
    <property type="match status" value="1"/>
</dbReference>
<dbReference type="InterPro" id="IPR038765">
    <property type="entry name" value="Papain-like_cys_pep_sf"/>
</dbReference>
<protein>
    <submittedName>
        <fullName evidence="7">Cell wall-associated NlpC family hydrolase</fullName>
    </submittedName>
</protein>
<comment type="similarity">
    <text evidence="1">Belongs to the peptidase C40 family.</text>
</comment>
<feature type="domain" description="NlpC/P60" evidence="6">
    <location>
        <begin position="51"/>
        <end position="176"/>
    </location>
</feature>
<dbReference type="GO" id="GO:0016787">
    <property type="term" value="F:hydrolase activity"/>
    <property type="evidence" value="ECO:0007669"/>
    <property type="project" value="UniProtKB-KW"/>
</dbReference>
<dbReference type="PANTHER" id="PTHR47053">
    <property type="entry name" value="MUREIN DD-ENDOPEPTIDASE MEPH-RELATED"/>
    <property type="match status" value="1"/>
</dbReference>
<dbReference type="Proteomes" id="UP001519287">
    <property type="component" value="Unassembled WGS sequence"/>
</dbReference>
<dbReference type="RefSeq" id="WP_209970000.1">
    <property type="nucleotide sequence ID" value="NZ_JAGGLB010000002.1"/>
</dbReference>
<feature type="chain" id="PRO_5045836688" evidence="5">
    <location>
        <begin position="28"/>
        <end position="176"/>
    </location>
</feature>
<name>A0ABS4INM4_9BACL</name>
<dbReference type="Gene3D" id="3.90.1720.10">
    <property type="entry name" value="endopeptidase domain like (from Nostoc punctiforme)"/>
    <property type="match status" value="1"/>
</dbReference>
<evidence type="ECO:0000256" key="3">
    <source>
        <dbReference type="ARBA" id="ARBA00022801"/>
    </source>
</evidence>
<dbReference type="PROSITE" id="PS51935">
    <property type="entry name" value="NLPC_P60"/>
    <property type="match status" value="1"/>
</dbReference>
<evidence type="ECO:0000256" key="4">
    <source>
        <dbReference type="ARBA" id="ARBA00022807"/>
    </source>
</evidence>
<evidence type="ECO:0000259" key="6">
    <source>
        <dbReference type="PROSITE" id="PS51935"/>
    </source>
</evidence>
<dbReference type="InterPro" id="IPR000064">
    <property type="entry name" value="NLP_P60_dom"/>
</dbReference>
<keyword evidence="3 7" id="KW-0378">Hydrolase</keyword>
<evidence type="ECO:0000256" key="5">
    <source>
        <dbReference type="SAM" id="SignalP"/>
    </source>
</evidence>
<gene>
    <name evidence="7" type="ORF">J2Z66_000761</name>
</gene>
<evidence type="ECO:0000256" key="2">
    <source>
        <dbReference type="ARBA" id="ARBA00022670"/>
    </source>
</evidence>
<reference evidence="7 8" key="1">
    <citation type="submission" date="2021-03" db="EMBL/GenBank/DDBJ databases">
        <title>Genomic Encyclopedia of Type Strains, Phase IV (KMG-IV): sequencing the most valuable type-strain genomes for metagenomic binning, comparative biology and taxonomic classification.</title>
        <authorList>
            <person name="Goeker M."/>
        </authorList>
    </citation>
    <scope>NUCLEOTIDE SEQUENCE [LARGE SCALE GENOMIC DNA]</scope>
    <source>
        <strain evidence="7 8">DSM 26048</strain>
    </source>
</reference>
<evidence type="ECO:0000313" key="8">
    <source>
        <dbReference type="Proteomes" id="UP001519287"/>
    </source>
</evidence>
<evidence type="ECO:0000256" key="1">
    <source>
        <dbReference type="ARBA" id="ARBA00007074"/>
    </source>
</evidence>
<organism evidence="7 8">
    <name type="scientific">Paenibacillus eucommiae</name>
    <dbReference type="NCBI Taxonomy" id="1355755"/>
    <lineage>
        <taxon>Bacteria</taxon>
        <taxon>Bacillati</taxon>
        <taxon>Bacillota</taxon>
        <taxon>Bacilli</taxon>
        <taxon>Bacillales</taxon>
        <taxon>Paenibacillaceae</taxon>
        <taxon>Paenibacillus</taxon>
    </lineage>
</organism>
<feature type="signal peptide" evidence="5">
    <location>
        <begin position="1"/>
        <end position="27"/>
    </location>
</feature>
<sequence length="176" mass="18994">MSKHNVCKQTIIGLGCLSLLWSSALLTQPTTTAAAASQTQVQAQASSLSSAQKATKIVNLAQSLKGKVTYKYGVNNSVKYIFDCSSFTKYLFASQGITLKWGSNLQSKQGTYVAKKNLKKGDLVFFGTSLSNLTHVGVYMGNGKYIHNTIGKNINGVLISDLSASKKYITARRVLN</sequence>
<evidence type="ECO:0000313" key="7">
    <source>
        <dbReference type="EMBL" id="MBP1989166.1"/>
    </source>
</evidence>
<dbReference type="EMBL" id="JAGGLB010000002">
    <property type="protein sequence ID" value="MBP1989166.1"/>
    <property type="molecule type" value="Genomic_DNA"/>
</dbReference>
<keyword evidence="2" id="KW-0645">Protease</keyword>
<dbReference type="Pfam" id="PF00877">
    <property type="entry name" value="NLPC_P60"/>
    <property type="match status" value="1"/>
</dbReference>
<keyword evidence="4" id="KW-0788">Thiol protease</keyword>
<accession>A0ABS4INM4</accession>